<keyword evidence="11" id="KW-1185">Reference proteome</keyword>
<dbReference type="GO" id="GO:0000981">
    <property type="term" value="F:DNA-binding transcription factor activity, RNA polymerase II-specific"/>
    <property type="evidence" value="ECO:0007669"/>
    <property type="project" value="TreeGrafter"/>
</dbReference>
<feature type="domain" description="C2H2-type" evidence="9">
    <location>
        <begin position="344"/>
        <end position="373"/>
    </location>
</feature>
<reference evidence="10" key="3">
    <citation type="submission" date="2025-09" db="UniProtKB">
        <authorList>
            <consortium name="Ensembl"/>
        </authorList>
    </citation>
    <scope>IDENTIFICATION</scope>
</reference>
<evidence type="ECO:0000256" key="1">
    <source>
        <dbReference type="ARBA" id="ARBA00004123"/>
    </source>
</evidence>
<dbReference type="PROSITE" id="PS50157">
    <property type="entry name" value="ZINC_FINGER_C2H2_2"/>
    <property type="match status" value="3"/>
</dbReference>
<dbReference type="FunFam" id="3.30.160.60:FF:000018">
    <property type="entry name" value="Krueppel-like factor 15"/>
    <property type="match status" value="1"/>
</dbReference>
<feature type="compositionally biased region" description="Low complexity" evidence="8">
    <location>
        <begin position="224"/>
        <end position="237"/>
    </location>
</feature>
<reference evidence="10" key="2">
    <citation type="submission" date="2025-08" db="UniProtKB">
        <authorList>
            <consortium name="Ensembl"/>
        </authorList>
    </citation>
    <scope>IDENTIFICATION</scope>
</reference>
<dbReference type="CDD" id="cd21572">
    <property type="entry name" value="KLF10_N"/>
    <property type="match status" value="1"/>
</dbReference>
<dbReference type="STRING" id="59729.ENSTGUP00000025081"/>
<evidence type="ECO:0000256" key="3">
    <source>
        <dbReference type="ARBA" id="ARBA00022737"/>
    </source>
</evidence>
<evidence type="ECO:0000256" key="4">
    <source>
        <dbReference type="ARBA" id="ARBA00022771"/>
    </source>
</evidence>
<dbReference type="GeneTree" id="ENSGT00940000159405"/>
<proteinExistence type="predicted"/>
<accession>H0ZPF8</accession>
<feature type="domain" description="C2H2-type" evidence="9">
    <location>
        <begin position="403"/>
        <end position="430"/>
    </location>
</feature>
<feature type="region of interest" description="Disordered" evidence="8">
    <location>
        <begin position="166"/>
        <end position="237"/>
    </location>
</feature>
<evidence type="ECO:0000313" key="10">
    <source>
        <dbReference type="Ensembl" id="ENSTGUP00000012488.2"/>
    </source>
</evidence>
<dbReference type="GO" id="GO:0005634">
    <property type="term" value="C:nucleus"/>
    <property type="evidence" value="ECO:0007669"/>
    <property type="project" value="UniProtKB-SubCell"/>
</dbReference>
<dbReference type="AlphaFoldDB" id="H0ZPF8"/>
<dbReference type="FunFam" id="3.30.160.60:FF:000926">
    <property type="entry name" value="Kruppel like factor 13"/>
    <property type="match status" value="1"/>
</dbReference>
<dbReference type="FunFam" id="3.30.160.60:FF:000134">
    <property type="entry name" value="Krueppel-like factor 11"/>
    <property type="match status" value="1"/>
</dbReference>
<dbReference type="InterPro" id="IPR013087">
    <property type="entry name" value="Znf_C2H2_type"/>
</dbReference>
<organism evidence="10 11">
    <name type="scientific">Taeniopygia guttata</name>
    <name type="common">Zebra finch</name>
    <name type="synonym">Poephila guttata</name>
    <dbReference type="NCBI Taxonomy" id="59729"/>
    <lineage>
        <taxon>Eukaryota</taxon>
        <taxon>Metazoa</taxon>
        <taxon>Chordata</taxon>
        <taxon>Craniata</taxon>
        <taxon>Vertebrata</taxon>
        <taxon>Euteleostomi</taxon>
        <taxon>Archelosauria</taxon>
        <taxon>Archosauria</taxon>
        <taxon>Dinosauria</taxon>
        <taxon>Saurischia</taxon>
        <taxon>Theropoda</taxon>
        <taxon>Coelurosauria</taxon>
        <taxon>Aves</taxon>
        <taxon>Neognathae</taxon>
        <taxon>Neoaves</taxon>
        <taxon>Telluraves</taxon>
        <taxon>Australaves</taxon>
        <taxon>Passeriformes</taxon>
        <taxon>Passeroidea</taxon>
        <taxon>Estrildidae</taxon>
        <taxon>Estrildinae</taxon>
        <taxon>Taeniopygia</taxon>
    </lineage>
</organism>
<keyword evidence="3" id="KW-0677">Repeat</keyword>
<sequence>MEMMTEKQRDMRYFWNNTPEKSDYEAVEALISMSCNWKPDLKKHGEMRPITPASDMSEESDEALLPGAADFSAIPALCLTPPYSPSDLEMSQVIHPLGKALPEAAKPPLATPQRETERSLTARPLKARVTSVIRHTADAQLCDHKTFPVRTASVLKYQDSAWREANRKQDAKEEHSVCSAVAPSGASAETSELSVAEGRTAEPAVGPMPLTEPSVSKEEPVPEPAEQPVVAAPLSPAPGSGAPPVPVICQMVPLPTNNNVVTAVVPSTAPSQQPTLCQPMVLMGTQVPKGALMFVVPQPVVQGSKAPIVSPNGTRLSPIAPAPGFVPSTAKTTPQADSSRIRSHICGYPGCGKTYFKSSHLKAHVRTHTEKPFSCSWKGCERRFARSDELSRHRRTHTGEKKFACPMCERRFMRSDHLTKHARCHFSAKKLPNWQMEVSKLSDVAGPPTSATTQ</sequence>
<gene>
    <name evidence="10" type="primary">KLF10</name>
</gene>
<dbReference type="SMART" id="SM00355">
    <property type="entry name" value="ZnF_C2H2"/>
    <property type="match status" value="3"/>
</dbReference>
<dbReference type="GO" id="GO:0000978">
    <property type="term" value="F:RNA polymerase II cis-regulatory region sequence-specific DNA binding"/>
    <property type="evidence" value="ECO:0007669"/>
    <property type="project" value="TreeGrafter"/>
</dbReference>
<evidence type="ECO:0000259" key="9">
    <source>
        <dbReference type="PROSITE" id="PS50157"/>
    </source>
</evidence>
<dbReference type="PANTHER" id="PTHR23235">
    <property type="entry name" value="KRUEPPEL-LIKE TRANSCRIPTION FACTOR"/>
    <property type="match status" value="1"/>
</dbReference>
<keyword evidence="6" id="KW-0539">Nucleus</keyword>
<dbReference type="GO" id="GO:0008270">
    <property type="term" value="F:zinc ion binding"/>
    <property type="evidence" value="ECO:0007669"/>
    <property type="project" value="UniProtKB-KW"/>
</dbReference>
<dbReference type="HOGENOM" id="CLU_046370_1_0_1"/>
<reference evidence="10 11" key="1">
    <citation type="journal article" date="2010" name="Nature">
        <title>The genome of a songbird.</title>
        <authorList>
            <person name="Warren W.C."/>
            <person name="Clayton D.F."/>
            <person name="Ellegren H."/>
            <person name="Arnold A.P."/>
            <person name="Hillier L.W."/>
            <person name="Kunstner A."/>
            <person name="Searle S."/>
            <person name="White S."/>
            <person name="Vilella A.J."/>
            <person name="Fairley S."/>
            <person name="Heger A."/>
            <person name="Kong L."/>
            <person name="Ponting C.P."/>
            <person name="Jarvis E.D."/>
            <person name="Mello C.V."/>
            <person name="Minx P."/>
            <person name="Lovell P."/>
            <person name="Velho T.A."/>
            <person name="Ferris M."/>
            <person name="Balakrishnan C.N."/>
            <person name="Sinha S."/>
            <person name="Blatti C."/>
            <person name="London S.E."/>
            <person name="Li Y."/>
            <person name="Lin Y.C."/>
            <person name="George J."/>
            <person name="Sweedler J."/>
            <person name="Southey B."/>
            <person name="Gunaratne P."/>
            <person name="Watson M."/>
            <person name="Nam K."/>
            <person name="Backstrom N."/>
            <person name="Smeds L."/>
            <person name="Nabholz B."/>
            <person name="Itoh Y."/>
            <person name="Whitney O."/>
            <person name="Pfenning A.R."/>
            <person name="Howard J."/>
            <person name="Volker M."/>
            <person name="Skinner B.M."/>
            <person name="Griffin D.K."/>
            <person name="Ye L."/>
            <person name="McLaren W.M."/>
            <person name="Flicek P."/>
            <person name="Quesada V."/>
            <person name="Velasco G."/>
            <person name="Lopez-Otin C."/>
            <person name="Puente X.S."/>
            <person name="Olender T."/>
            <person name="Lancet D."/>
            <person name="Smit A.F."/>
            <person name="Hubley R."/>
            <person name="Konkel M.K."/>
            <person name="Walker J.A."/>
            <person name="Batzer M.A."/>
            <person name="Gu W."/>
            <person name="Pollock D.D."/>
            <person name="Chen L."/>
            <person name="Cheng Z."/>
            <person name="Eichler E.E."/>
            <person name="Stapley J."/>
            <person name="Slate J."/>
            <person name="Ekblom R."/>
            <person name="Birkhead T."/>
            <person name="Burke T."/>
            <person name="Burt D."/>
            <person name="Scharff C."/>
            <person name="Adam I."/>
            <person name="Richard H."/>
            <person name="Sultan M."/>
            <person name="Soldatov A."/>
            <person name="Lehrach H."/>
            <person name="Edwards S.V."/>
            <person name="Yang S.P."/>
            <person name="Li X."/>
            <person name="Graves T."/>
            <person name="Fulton L."/>
            <person name="Nelson J."/>
            <person name="Chinwalla A."/>
            <person name="Hou S."/>
            <person name="Mardis E.R."/>
            <person name="Wilson R.K."/>
        </authorList>
    </citation>
    <scope>NUCLEOTIDE SEQUENCE [LARGE SCALE GENOMIC DNA]</scope>
</reference>
<dbReference type="PANTHER" id="PTHR23235:SF64">
    <property type="entry name" value="KRUEPPEL-LIKE FACTOR 10"/>
    <property type="match status" value="1"/>
</dbReference>
<keyword evidence="2" id="KW-0479">Metal-binding</keyword>
<name>H0ZPF8_TAEGU</name>
<dbReference type="Gene3D" id="3.30.160.60">
    <property type="entry name" value="Classic Zinc Finger"/>
    <property type="match status" value="3"/>
</dbReference>
<dbReference type="Proteomes" id="UP000007754">
    <property type="component" value="Chromosome 2"/>
</dbReference>
<keyword evidence="5" id="KW-0862">Zinc</keyword>
<keyword evidence="4 7" id="KW-0863">Zinc-finger</keyword>
<dbReference type="Ensembl" id="ENSTGUT00000012627.2">
    <property type="protein sequence ID" value="ENSTGUP00000012488.2"/>
    <property type="gene ID" value="ENSTGUG00000012120.2"/>
</dbReference>
<comment type="subcellular location">
    <subcellularLocation>
        <location evidence="1">Nucleus</location>
    </subcellularLocation>
</comment>
<evidence type="ECO:0000313" key="11">
    <source>
        <dbReference type="Proteomes" id="UP000007754"/>
    </source>
</evidence>
<evidence type="ECO:0000256" key="7">
    <source>
        <dbReference type="PROSITE-ProRule" id="PRU00042"/>
    </source>
</evidence>
<protein>
    <submittedName>
        <fullName evidence="10">KLF transcription factor 10</fullName>
    </submittedName>
</protein>
<feature type="compositionally biased region" description="Basic and acidic residues" evidence="8">
    <location>
        <begin position="166"/>
        <end position="176"/>
    </location>
</feature>
<feature type="domain" description="C2H2-type" evidence="9">
    <location>
        <begin position="373"/>
        <end position="402"/>
    </location>
</feature>
<dbReference type="Pfam" id="PF00096">
    <property type="entry name" value="zf-C2H2"/>
    <property type="match status" value="3"/>
</dbReference>
<evidence type="ECO:0000256" key="8">
    <source>
        <dbReference type="SAM" id="MobiDB-lite"/>
    </source>
</evidence>
<dbReference type="SUPFAM" id="SSF57667">
    <property type="entry name" value="beta-beta-alpha zinc fingers"/>
    <property type="match status" value="2"/>
</dbReference>
<evidence type="ECO:0000256" key="6">
    <source>
        <dbReference type="ARBA" id="ARBA00023242"/>
    </source>
</evidence>
<evidence type="ECO:0000256" key="2">
    <source>
        <dbReference type="ARBA" id="ARBA00022723"/>
    </source>
</evidence>
<evidence type="ECO:0000256" key="5">
    <source>
        <dbReference type="ARBA" id="ARBA00022833"/>
    </source>
</evidence>
<dbReference type="InterPro" id="IPR036236">
    <property type="entry name" value="Znf_C2H2_sf"/>
</dbReference>
<dbReference type="PROSITE" id="PS00028">
    <property type="entry name" value="ZINC_FINGER_C2H2_1"/>
    <property type="match status" value="3"/>
</dbReference>